<feature type="domain" description="Response regulatory" evidence="2">
    <location>
        <begin position="254"/>
        <end position="370"/>
    </location>
</feature>
<feature type="domain" description="GGDEF" evidence="4">
    <location>
        <begin position="414"/>
        <end position="547"/>
    </location>
</feature>
<comment type="caution">
    <text evidence="5">The sequence shown here is derived from an EMBL/GenBank/DDBJ whole genome shotgun (WGS) entry which is preliminary data.</text>
</comment>
<keyword evidence="1" id="KW-0597">Phosphoprotein</keyword>
<dbReference type="InterPro" id="IPR011006">
    <property type="entry name" value="CheY-like_superfamily"/>
</dbReference>
<dbReference type="InterPro" id="IPR035919">
    <property type="entry name" value="EAL_sf"/>
</dbReference>
<dbReference type="CDD" id="cd00156">
    <property type="entry name" value="REC"/>
    <property type="match status" value="1"/>
</dbReference>
<reference evidence="5" key="2">
    <citation type="submission" date="2014-03" db="EMBL/GenBank/DDBJ databases">
        <title>Candidatus Competibacter-lineage genomes retrieved from metagenomes reveal functional metabolic diversity.</title>
        <authorList>
            <person name="McIlroy S.J."/>
            <person name="Albertsen M."/>
            <person name="Andresen E.K."/>
            <person name="Saunders A.M."/>
            <person name="Kristiansen R."/>
            <person name="Stokholm-Bjerregaard M."/>
            <person name="Nielsen K.L."/>
            <person name="Nielsen P.H."/>
        </authorList>
    </citation>
    <scope>NUCLEOTIDE SEQUENCE</scope>
    <source>
        <strain evidence="5">Run_A_D11</strain>
    </source>
</reference>
<dbReference type="GO" id="GO:0000160">
    <property type="term" value="P:phosphorelay signal transduction system"/>
    <property type="evidence" value="ECO:0007669"/>
    <property type="project" value="InterPro"/>
</dbReference>
<dbReference type="SUPFAM" id="SSF52172">
    <property type="entry name" value="CheY-like"/>
    <property type="match status" value="2"/>
</dbReference>
<dbReference type="Pfam" id="PF00563">
    <property type="entry name" value="EAL"/>
    <property type="match status" value="1"/>
</dbReference>
<dbReference type="CDD" id="cd01948">
    <property type="entry name" value="EAL"/>
    <property type="match status" value="1"/>
</dbReference>
<dbReference type="InterPro" id="IPR000160">
    <property type="entry name" value="GGDEF_dom"/>
</dbReference>
<evidence type="ECO:0000259" key="3">
    <source>
        <dbReference type="PROSITE" id="PS50883"/>
    </source>
</evidence>
<dbReference type="InterPro" id="IPR050706">
    <property type="entry name" value="Cyclic-di-GMP_PDE-like"/>
</dbReference>
<dbReference type="STRING" id="1400863.BN873_350016"/>
<dbReference type="InterPro" id="IPR001789">
    <property type="entry name" value="Sig_transdc_resp-reg_receiver"/>
</dbReference>
<dbReference type="SMART" id="SM00448">
    <property type="entry name" value="REC"/>
    <property type="match status" value="2"/>
</dbReference>
<dbReference type="SUPFAM" id="SSF141868">
    <property type="entry name" value="EAL domain-like"/>
    <property type="match status" value="1"/>
</dbReference>
<feature type="domain" description="Response regulatory" evidence="2">
    <location>
        <begin position="128"/>
        <end position="244"/>
    </location>
</feature>
<dbReference type="AlphaFoldDB" id="W6MA66"/>
<organism evidence="5 6">
    <name type="scientific">Candidatus Competibacter denitrificans Run_A_D11</name>
    <dbReference type="NCBI Taxonomy" id="1400863"/>
    <lineage>
        <taxon>Bacteria</taxon>
        <taxon>Pseudomonadati</taxon>
        <taxon>Pseudomonadota</taxon>
        <taxon>Gammaproteobacteria</taxon>
        <taxon>Candidatus Competibacteraceae</taxon>
        <taxon>Candidatus Competibacter</taxon>
    </lineage>
</organism>
<dbReference type="PROSITE" id="PS50887">
    <property type="entry name" value="GGDEF"/>
    <property type="match status" value="1"/>
</dbReference>
<dbReference type="OrthoDB" id="9812260at2"/>
<accession>W6MA66</accession>
<dbReference type="SUPFAM" id="SSF55073">
    <property type="entry name" value="Nucleotide cyclase"/>
    <property type="match status" value="1"/>
</dbReference>
<sequence>MNQADAQDNQDNQDNQRAILVNHLKLVDDLWQKLFYVKWSTRSFAMLERLAQDMLQCAQSDGDEQLLKLIIQLEHHVKSCLAAAGLPQESDRQRLTALIEALHEVLATGKEGSRYDQPLTLARFTPFPQIVLITPDETTTTLAKLDEPRYQVLRINDLTEAERYLRERPPGAVILDVDFPEGPERVLELIANLRAQAYLQVPLLVCSERSDMAARLEAVRVGAAAYFSKPVDHDELWGVLGELLLPQMAANYYRVLIVNDRPSEAWEIAGTLEEQGVTPLVVIQPLQVLQDIHRFRPDLLIIDLDIKEVAGAELAQVIAQHRECDFLPIILLCFQADMAHYLANLDLPGATLLVKPMPPSHLCWEVKQRVRRSRSVRVRLSALSNSDGVSGFHNRRRFLMLLEQSFDTLGLRARSLAVLLVVLDNLHSIRDAAGVATADEIIGQAASRLHQVLAQDQHAARFGDAVFAVMVPNLVGEPLMHLARRIRDTLENGYYKVGEQALLVRIRVGMAVATDRTQDHLMLVQRADSACTMAREAKSERIYAHQNILAVKRDQEISSRTQLLEQVQDIFDHERLWLVFQPIVSIRGDAVERYEVLLRLRDRQNLEIVPGSVFGVVHNHQLGLKLDRWVIEHAIEVLRQRRSPITLFIKILPITLQDRTLSTWLRGRLEQAEVEAERIVFEVAEATAERSLRDMFGFLGGIKLLGCGFCLDRFGRGSDSLGLLKNLGADYVKLDMYLVNGLARDRAKQAQLQDLVQSLEALGAATIVGGVEDVKTMPILWSLGVNLIQGFFLQQPYREMSYDFANAAF</sequence>
<dbReference type="Proteomes" id="UP000035760">
    <property type="component" value="Unassembled WGS sequence"/>
</dbReference>
<dbReference type="SMART" id="SM00267">
    <property type="entry name" value="GGDEF"/>
    <property type="match status" value="1"/>
</dbReference>
<dbReference type="PANTHER" id="PTHR33121:SF23">
    <property type="entry name" value="CYCLIC DI-GMP PHOSPHODIESTERASE PDEB"/>
    <property type="match status" value="1"/>
</dbReference>
<dbReference type="SMART" id="SM00052">
    <property type="entry name" value="EAL"/>
    <property type="match status" value="1"/>
</dbReference>
<evidence type="ECO:0000256" key="1">
    <source>
        <dbReference type="PROSITE-ProRule" id="PRU00169"/>
    </source>
</evidence>
<evidence type="ECO:0000313" key="6">
    <source>
        <dbReference type="Proteomes" id="UP000035760"/>
    </source>
</evidence>
<feature type="modified residue" description="4-aspartylphosphate" evidence="1">
    <location>
        <position position="303"/>
    </location>
</feature>
<evidence type="ECO:0000313" key="5">
    <source>
        <dbReference type="EMBL" id="CDI02757.1"/>
    </source>
</evidence>
<keyword evidence="5" id="KW-0808">Transferase</keyword>
<dbReference type="Gene3D" id="3.40.50.2300">
    <property type="match status" value="2"/>
</dbReference>
<dbReference type="EC" id="2.7.7.65" evidence="5"/>
<evidence type="ECO:0000259" key="4">
    <source>
        <dbReference type="PROSITE" id="PS50887"/>
    </source>
</evidence>
<protein>
    <submittedName>
        <fullName evidence="5">Diguanylate cyclase</fullName>
        <ecNumber evidence="5">2.7.7.65</ecNumber>
    </submittedName>
</protein>
<dbReference type="GO" id="GO:0052621">
    <property type="term" value="F:diguanylate cyclase activity"/>
    <property type="evidence" value="ECO:0007669"/>
    <property type="project" value="UniProtKB-EC"/>
</dbReference>
<dbReference type="CDD" id="cd01949">
    <property type="entry name" value="GGDEF"/>
    <property type="match status" value="1"/>
</dbReference>
<proteinExistence type="predicted"/>
<dbReference type="RefSeq" id="WP_048673234.1">
    <property type="nucleotide sequence ID" value="NZ_CBTJ020000042.1"/>
</dbReference>
<dbReference type="EMBL" id="CBTJ020000042">
    <property type="protein sequence ID" value="CDI02757.1"/>
    <property type="molecule type" value="Genomic_DNA"/>
</dbReference>
<feature type="domain" description="EAL" evidence="3">
    <location>
        <begin position="560"/>
        <end position="809"/>
    </location>
</feature>
<dbReference type="InterPro" id="IPR029787">
    <property type="entry name" value="Nucleotide_cyclase"/>
</dbReference>
<dbReference type="Pfam" id="PF00990">
    <property type="entry name" value="GGDEF"/>
    <property type="match status" value="1"/>
</dbReference>
<dbReference type="Gene3D" id="3.20.20.450">
    <property type="entry name" value="EAL domain"/>
    <property type="match status" value="1"/>
</dbReference>
<dbReference type="NCBIfam" id="TIGR00254">
    <property type="entry name" value="GGDEF"/>
    <property type="match status" value="1"/>
</dbReference>
<dbReference type="Gene3D" id="3.30.70.270">
    <property type="match status" value="1"/>
</dbReference>
<evidence type="ECO:0000259" key="2">
    <source>
        <dbReference type="PROSITE" id="PS50110"/>
    </source>
</evidence>
<dbReference type="InterPro" id="IPR001633">
    <property type="entry name" value="EAL_dom"/>
</dbReference>
<keyword evidence="5" id="KW-0548">Nucleotidyltransferase</keyword>
<dbReference type="Pfam" id="PF00072">
    <property type="entry name" value="Response_reg"/>
    <property type="match status" value="2"/>
</dbReference>
<name>W6MA66_9GAMM</name>
<reference evidence="5" key="1">
    <citation type="submission" date="2013-07" db="EMBL/GenBank/DDBJ databases">
        <authorList>
            <person name="McIlroy S."/>
        </authorList>
    </citation>
    <scope>NUCLEOTIDE SEQUENCE [LARGE SCALE GENOMIC DNA]</scope>
    <source>
        <strain evidence="5">Run_A_D11</strain>
    </source>
</reference>
<dbReference type="PANTHER" id="PTHR33121">
    <property type="entry name" value="CYCLIC DI-GMP PHOSPHODIESTERASE PDEF"/>
    <property type="match status" value="1"/>
</dbReference>
<feature type="modified residue" description="4-aspartylphosphate" evidence="1">
    <location>
        <position position="176"/>
    </location>
</feature>
<dbReference type="PROSITE" id="PS50883">
    <property type="entry name" value="EAL"/>
    <property type="match status" value="1"/>
</dbReference>
<dbReference type="PROSITE" id="PS50110">
    <property type="entry name" value="RESPONSE_REGULATORY"/>
    <property type="match status" value="2"/>
</dbReference>
<keyword evidence="6" id="KW-1185">Reference proteome</keyword>
<dbReference type="InterPro" id="IPR043128">
    <property type="entry name" value="Rev_trsase/Diguanyl_cyclase"/>
</dbReference>
<gene>
    <name evidence="5" type="ORF">BN873_350016</name>
</gene>
<dbReference type="GO" id="GO:0071111">
    <property type="term" value="F:cyclic-guanylate-specific phosphodiesterase activity"/>
    <property type="evidence" value="ECO:0007669"/>
    <property type="project" value="InterPro"/>
</dbReference>